<sequence>VLGTPSTETPPDDSGLTRAGCWCLRLPWNTEAVPKALGLQAVHEACQRVYPSPDTCMNTQLHLLVPVQ</sequence>
<evidence type="ECO:0000313" key="2">
    <source>
        <dbReference type="Proteomes" id="UP000018040"/>
    </source>
</evidence>
<dbReference type="AlphaFoldDB" id="V6TNK6"/>
<comment type="caution">
    <text evidence="1">The sequence shown here is derived from an EMBL/GenBank/DDBJ whole genome shotgun (WGS) entry which is preliminary data.</text>
</comment>
<proteinExistence type="predicted"/>
<gene>
    <name evidence="1" type="ORF">GSB_154605</name>
</gene>
<reference evidence="1 2" key="2">
    <citation type="journal article" date="2013" name="Genome Biol. Evol.">
        <title>Genome sequencing of Giardia lamblia genotypes A2 and B isolates (DH and GS) and comparative analysis with the genomes of genotypes A1 and E (WB and Pig).</title>
        <authorList>
            <person name="Adam R.D."/>
            <person name="Dahlstrom E.W."/>
            <person name="Martens C.A."/>
            <person name="Bruno D.P."/>
            <person name="Barbian K.D."/>
            <person name="Ricklefs S.M."/>
            <person name="Hernandez M.M."/>
            <person name="Narla N.P."/>
            <person name="Patel R.B."/>
            <person name="Porcella S.F."/>
            <person name="Nash T.E."/>
        </authorList>
    </citation>
    <scope>NUCLEOTIDE SEQUENCE [LARGE SCALE GENOMIC DNA]</scope>
    <source>
        <strain evidence="1 2">GS</strain>
    </source>
</reference>
<reference evidence="2" key="1">
    <citation type="submission" date="2012-02" db="EMBL/GenBank/DDBJ databases">
        <title>Genome sequencing of Giardia lamblia Genotypes A2 and B isolates (DH and GS) and comparative analysis with the genomes of Genotypes A1 and E (WB and Pig).</title>
        <authorList>
            <person name="Adam R."/>
            <person name="Dahlstrom E."/>
            <person name="Martens C."/>
            <person name="Bruno D."/>
            <person name="Barbian K."/>
            <person name="Porcella S.F."/>
            <person name="Nash T."/>
        </authorList>
    </citation>
    <scope>NUCLEOTIDE SEQUENCE</scope>
    <source>
        <strain evidence="2">GS</strain>
    </source>
</reference>
<dbReference type="EMBL" id="AHHH01000393">
    <property type="protein sequence ID" value="ESU39947.1"/>
    <property type="molecule type" value="Genomic_DNA"/>
</dbReference>
<organism evidence="1 2">
    <name type="scientific">Giardia intestinalis</name>
    <name type="common">Giardia lamblia</name>
    <dbReference type="NCBI Taxonomy" id="5741"/>
    <lineage>
        <taxon>Eukaryota</taxon>
        <taxon>Metamonada</taxon>
        <taxon>Diplomonadida</taxon>
        <taxon>Hexamitidae</taxon>
        <taxon>Giardiinae</taxon>
        <taxon>Giardia</taxon>
    </lineage>
</organism>
<evidence type="ECO:0000313" key="1">
    <source>
        <dbReference type="EMBL" id="ESU39947.1"/>
    </source>
</evidence>
<dbReference type="Proteomes" id="UP000018040">
    <property type="component" value="Unassembled WGS sequence"/>
</dbReference>
<protein>
    <submittedName>
        <fullName evidence="1">BIM1 protein</fullName>
    </submittedName>
</protein>
<dbReference type="VEuPathDB" id="GiardiaDB:QR46_0510"/>
<accession>V6TNK6</accession>
<feature type="non-terminal residue" evidence="1">
    <location>
        <position position="1"/>
    </location>
</feature>
<name>V6TNK6_GIAIN</name>